<dbReference type="AlphaFoldDB" id="A0A9E9CCC1"/>
<evidence type="ECO:0008006" key="3">
    <source>
        <dbReference type="Google" id="ProtNLM"/>
    </source>
</evidence>
<dbReference type="Proteomes" id="UP001163152">
    <property type="component" value="Chromosome"/>
</dbReference>
<reference evidence="1" key="1">
    <citation type="submission" date="2022-12" db="EMBL/GenBank/DDBJ databases">
        <title>Polyphasic identification of a Novel Hot-Spring Cyanobacterium Ocullathermofonsia sinensis gen nov. sp. nov. and Genomic Insights on its Adaptations to the Thermal Habitat.</title>
        <authorList>
            <person name="Daroch M."/>
            <person name="Tang J."/>
            <person name="Jiang Y."/>
        </authorList>
    </citation>
    <scope>NUCLEOTIDE SEQUENCE</scope>
    <source>
        <strain evidence="1">PKUAC-SCTA174</strain>
    </source>
</reference>
<sequence>MLRLDDLKQTRVYQDALEEGRQEGKLEVVPLLLKMGLTVEQIAEQLQLDLAAVQQVAEGSEAVTEEG</sequence>
<accession>A0A9E9CCC1</accession>
<dbReference type="RefSeq" id="WP_268612865.1">
    <property type="nucleotide sequence ID" value="NZ_CP113797.1"/>
</dbReference>
<organism evidence="1 2">
    <name type="scientific">Thermocoleostomius sinensis A174</name>
    <dbReference type="NCBI Taxonomy" id="2016057"/>
    <lineage>
        <taxon>Bacteria</taxon>
        <taxon>Bacillati</taxon>
        <taxon>Cyanobacteriota</taxon>
        <taxon>Cyanophyceae</taxon>
        <taxon>Oculatellales</taxon>
        <taxon>Oculatellaceae</taxon>
        <taxon>Thermocoleostomius</taxon>
    </lineage>
</organism>
<dbReference type="EMBL" id="CP113797">
    <property type="protein sequence ID" value="WAL62525.1"/>
    <property type="molecule type" value="Genomic_DNA"/>
</dbReference>
<evidence type="ECO:0000313" key="2">
    <source>
        <dbReference type="Proteomes" id="UP001163152"/>
    </source>
</evidence>
<name>A0A9E9CCC1_9CYAN</name>
<proteinExistence type="predicted"/>
<protein>
    <recommendedName>
        <fullName evidence="3">Rpn family recombination-promoting nuclease/putative transposase</fullName>
    </recommendedName>
</protein>
<dbReference type="KEGG" id="tsin:OXH18_11185"/>
<evidence type="ECO:0000313" key="1">
    <source>
        <dbReference type="EMBL" id="WAL62525.1"/>
    </source>
</evidence>
<gene>
    <name evidence="1" type="ORF">OXH18_11185</name>
</gene>
<keyword evidence="2" id="KW-1185">Reference proteome</keyword>